<protein>
    <submittedName>
        <fullName evidence="2">Uncharacterized protein</fullName>
    </submittedName>
</protein>
<evidence type="ECO:0000313" key="3">
    <source>
        <dbReference type="Proteomes" id="UP001586593"/>
    </source>
</evidence>
<accession>A0ABR3VTS0</accession>
<organism evidence="2 3">
    <name type="scientific">Phialemonium thermophilum</name>
    <dbReference type="NCBI Taxonomy" id="223376"/>
    <lineage>
        <taxon>Eukaryota</taxon>
        <taxon>Fungi</taxon>
        <taxon>Dikarya</taxon>
        <taxon>Ascomycota</taxon>
        <taxon>Pezizomycotina</taxon>
        <taxon>Sordariomycetes</taxon>
        <taxon>Sordariomycetidae</taxon>
        <taxon>Cephalothecales</taxon>
        <taxon>Cephalothecaceae</taxon>
        <taxon>Phialemonium</taxon>
    </lineage>
</organism>
<feature type="signal peptide" evidence="1">
    <location>
        <begin position="1"/>
        <end position="24"/>
    </location>
</feature>
<sequence length="107" mass="11465">MYFAQTVVSLAAAALVAFSPTAQAFTTACLYQEYKCGYSMVADYGYNNTELIAAVNKTSIIPPLSTIQLLQVLYRCEDAVGGIAGNSYCIAGCVDMRGRPEDDQCAL</sequence>
<evidence type="ECO:0000256" key="1">
    <source>
        <dbReference type="SAM" id="SignalP"/>
    </source>
</evidence>
<gene>
    <name evidence="2" type="ORF">VTK73DRAFT_1205</name>
</gene>
<proteinExistence type="predicted"/>
<keyword evidence="3" id="KW-1185">Reference proteome</keyword>
<evidence type="ECO:0000313" key="2">
    <source>
        <dbReference type="EMBL" id="KAL1845065.1"/>
    </source>
</evidence>
<feature type="chain" id="PRO_5045202862" evidence="1">
    <location>
        <begin position="25"/>
        <end position="107"/>
    </location>
</feature>
<keyword evidence="1" id="KW-0732">Signal</keyword>
<dbReference type="EMBL" id="JAZHXJ010001291">
    <property type="protein sequence ID" value="KAL1845065.1"/>
    <property type="molecule type" value="Genomic_DNA"/>
</dbReference>
<dbReference type="Proteomes" id="UP001586593">
    <property type="component" value="Unassembled WGS sequence"/>
</dbReference>
<comment type="caution">
    <text evidence="2">The sequence shown here is derived from an EMBL/GenBank/DDBJ whole genome shotgun (WGS) entry which is preliminary data.</text>
</comment>
<reference evidence="2 3" key="1">
    <citation type="journal article" date="2024" name="Commun. Biol.">
        <title>Comparative genomic analysis of thermophilic fungi reveals convergent evolutionary adaptations and gene losses.</title>
        <authorList>
            <person name="Steindorff A.S."/>
            <person name="Aguilar-Pontes M.V."/>
            <person name="Robinson A.J."/>
            <person name="Andreopoulos B."/>
            <person name="LaButti K."/>
            <person name="Kuo A."/>
            <person name="Mondo S."/>
            <person name="Riley R."/>
            <person name="Otillar R."/>
            <person name="Haridas S."/>
            <person name="Lipzen A."/>
            <person name="Grimwood J."/>
            <person name="Schmutz J."/>
            <person name="Clum A."/>
            <person name="Reid I.D."/>
            <person name="Moisan M.C."/>
            <person name="Butler G."/>
            <person name="Nguyen T.T.M."/>
            <person name="Dewar K."/>
            <person name="Conant G."/>
            <person name="Drula E."/>
            <person name="Henrissat B."/>
            <person name="Hansel C."/>
            <person name="Singer S."/>
            <person name="Hutchinson M.I."/>
            <person name="de Vries R.P."/>
            <person name="Natvig D.O."/>
            <person name="Powell A.J."/>
            <person name="Tsang A."/>
            <person name="Grigoriev I.V."/>
        </authorList>
    </citation>
    <scope>NUCLEOTIDE SEQUENCE [LARGE SCALE GENOMIC DNA]</scope>
    <source>
        <strain evidence="2 3">ATCC 24622</strain>
    </source>
</reference>
<name>A0ABR3VTS0_9PEZI</name>